<dbReference type="EMBL" id="CAJVPJ010000419">
    <property type="protein sequence ID" value="CAG8522936.1"/>
    <property type="molecule type" value="Genomic_DNA"/>
</dbReference>
<dbReference type="GO" id="GO:0051537">
    <property type="term" value="F:2 iron, 2 sulfur cluster binding"/>
    <property type="evidence" value="ECO:0007669"/>
    <property type="project" value="InterPro"/>
</dbReference>
<protein>
    <submittedName>
        <fullName evidence="2">1081_t:CDS:1</fullName>
    </submittedName>
</protein>
<dbReference type="Gene3D" id="3.30.300.90">
    <property type="entry name" value="BolA-like"/>
    <property type="match status" value="1"/>
</dbReference>
<comment type="similarity">
    <text evidence="1">Belongs to the BolA/IbaG family.</text>
</comment>
<dbReference type="InterPro" id="IPR036065">
    <property type="entry name" value="BolA-like_sf"/>
</dbReference>
<dbReference type="InterPro" id="IPR045115">
    <property type="entry name" value="BOL2"/>
</dbReference>
<dbReference type="OrthoDB" id="4983at2759"/>
<dbReference type="GO" id="GO:0006879">
    <property type="term" value="P:intracellular iron ion homeostasis"/>
    <property type="evidence" value="ECO:0007669"/>
    <property type="project" value="InterPro"/>
</dbReference>
<name>A0A9N9AB64_9GLOM</name>
<dbReference type="PANTHER" id="PTHR12735">
    <property type="entry name" value="BOLA-LIKE PROTEIN-RELATED"/>
    <property type="match status" value="1"/>
</dbReference>
<comment type="caution">
    <text evidence="2">The sequence shown here is derived from an EMBL/GenBank/DDBJ whole genome shotgun (WGS) entry which is preliminary data.</text>
</comment>
<dbReference type="SUPFAM" id="SSF82657">
    <property type="entry name" value="BolA-like"/>
    <property type="match status" value="1"/>
</dbReference>
<dbReference type="GO" id="GO:0005829">
    <property type="term" value="C:cytosol"/>
    <property type="evidence" value="ECO:0007669"/>
    <property type="project" value="TreeGrafter"/>
</dbReference>
<reference evidence="2" key="1">
    <citation type="submission" date="2021-06" db="EMBL/GenBank/DDBJ databases">
        <authorList>
            <person name="Kallberg Y."/>
            <person name="Tangrot J."/>
            <person name="Rosling A."/>
        </authorList>
    </citation>
    <scope>NUCLEOTIDE SEQUENCE</scope>
    <source>
        <strain evidence="2">IA702</strain>
    </source>
</reference>
<organism evidence="2 3">
    <name type="scientific">Paraglomus occultum</name>
    <dbReference type="NCBI Taxonomy" id="144539"/>
    <lineage>
        <taxon>Eukaryota</taxon>
        <taxon>Fungi</taxon>
        <taxon>Fungi incertae sedis</taxon>
        <taxon>Mucoromycota</taxon>
        <taxon>Glomeromycotina</taxon>
        <taxon>Glomeromycetes</taxon>
        <taxon>Paraglomerales</taxon>
        <taxon>Paraglomeraceae</taxon>
        <taxon>Paraglomus</taxon>
    </lineage>
</organism>
<dbReference type="GO" id="GO:0051604">
    <property type="term" value="P:protein maturation"/>
    <property type="evidence" value="ECO:0007669"/>
    <property type="project" value="InterPro"/>
</dbReference>
<dbReference type="Proteomes" id="UP000789572">
    <property type="component" value="Unassembled WGS sequence"/>
</dbReference>
<dbReference type="Pfam" id="PF01722">
    <property type="entry name" value="BolA"/>
    <property type="match status" value="1"/>
</dbReference>
<dbReference type="PANTHER" id="PTHR12735:SF27">
    <property type="entry name" value="BOLA-LIKE PROTEIN 2"/>
    <property type="match status" value="1"/>
</dbReference>
<dbReference type="GO" id="GO:0005634">
    <property type="term" value="C:nucleus"/>
    <property type="evidence" value="ECO:0007669"/>
    <property type="project" value="TreeGrafter"/>
</dbReference>
<proteinExistence type="inferred from homology"/>
<evidence type="ECO:0000313" key="2">
    <source>
        <dbReference type="EMBL" id="CAG8522936.1"/>
    </source>
</evidence>
<sequence>MAVTKESLEEVLREKLSADYVVATDTSGGCGQSFNVIIVSSVFEGKTLLQKHQMVNSAAKAEIAALHAFSQKTYTPAQWEEQNGTS</sequence>
<evidence type="ECO:0000256" key="1">
    <source>
        <dbReference type="RuleBase" id="RU003860"/>
    </source>
</evidence>
<keyword evidence="3" id="KW-1185">Reference proteome</keyword>
<dbReference type="PIRSF" id="PIRSF003113">
    <property type="entry name" value="BolA"/>
    <property type="match status" value="1"/>
</dbReference>
<evidence type="ECO:0000313" key="3">
    <source>
        <dbReference type="Proteomes" id="UP000789572"/>
    </source>
</evidence>
<gene>
    <name evidence="2" type="ORF">POCULU_LOCUS3668</name>
</gene>
<dbReference type="AlphaFoldDB" id="A0A9N9AB64"/>
<accession>A0A9N9AB64</accession>
<dbReference type="InterPro" id="IPR002634">
    <property type="entry name" value="BolA"/>
</dbReference>